<keyword evidence="12" id="KW-1185">Reference proteome</keyword>
<evidence type="ECO:0000256" key="4">
    <source>
        <dbReference type="ARBA" id="ARBA00022679"/>
    </source>
</evidence>
<dbReference type="Pfam" id="PF02799">
    <property type="entry name" value="NMT_C"/>
    <property type="match status" value="1"/>
</dbReference>
<dbReference type="Gene3D" id="3.40.630.170">
    <property type="match status" value="1"/>
</dbReference>
<dbReference type="EMBL" id="KQ964503">
    <property type="protein sequence ID" value="KXN70389.1"/>
    <property type="molecule type" value="Genomic_DNA"/>
</dbReference>
<evidence type="ECO:0000256" key="8">
    <source>
        <dbReference type="SAM" id="MobiDB-lite"/>
    </source>
</evidence>
<evidence type="ECO:0000256" key="2">
    <source>
        <dbReference type="ARBA" id="ARBA00012923"/>
    </source>
</evidence>
<evidence type="ECO:0000256" key="3">
    <source>
        <dbReference type="ARBA" id="ARBA00022240"/>
    </source>
</evidence>
<dbReference type="PIRSF" id="PIRSF015892">
    <property type="entry name" value="N-myristl_transf"/>
    <property type="match status" value="1"/>
</dbReference>
<proteinExistence type="inferred from homology"/>
<evidence type="ECO:0000256" key="6">
    <source>
        <dbReference type="RuleBase" id="RU000586"/>
    </source>
</evidence>
<feature type="domain" description="Glycylpeptide N-tetradecanoyltransferase N-terminal" evidence="9">
    <location>
        <begin position="69"/>
        <end position="227"/>
    </location>
</feature>
<dbReference type="SUPFAM" id="SSF55729">
    <property type="entry name" value="Acyl-CoA N-acyltransferases (Nat)"/>
    <property type="match status" value="2"/>
</dbReference>
<comment type="catalytic activity">
    <reaction evidence="6">
        <text>N-terminal glycyl-[protein] + tetradecanoyl-CoA = N-tetradecanoylglycyl-[protein] + CoA + H(+)</text>
        <dbReference type="Rhea" id="RHEA:15521"/>
        <dbReference type="Rhea" id="RHEA-COMP:12666"/>
        <dbReference type="Rhea" id="RHEA-COMP:12667"/>
        <dbReference type="ChEBI" id="CHEBI:15378"/>
        <dbReference type="ChEBI" id="CHEBI:57287"/>
        <dbReference type="ChEBI" id="CHEBI:57385"/>
        <dbReference type="ChEBI" id="CHEBI:64723"/>
        <dbReference type="ChEBI" id="CHEBI:133050"/>
        <dbReference type="EC" id="2.3.1.97"/>
    </reaction>
</comment>
<dbReference type="STRING" id="796925.A0A137P5Y9"/>
<dbReference type="OMA" id="GWKRDWH"/>
<accession>A0A137P5Y9</accession>
<organism evidence="11 12">
    <name type="scientific">Conidiobolus coronatus (strain ATCC 28846 / CBS 209.66 / NRRL 28638)</name>
    <name type="common">Delacroixia coronata</name>
    <dbReference type="NCBI Taxonomy" id="796925"/>
    <lineage>
        <taxon>Eukaryota</taxon>
        <taxon>Fungi</taxon>
        <taxon>Fungi incertae sedis</taxon>
        <taxon>Zoopagomycota</taxon>
        <taxon>Entomophthoromycotina</taxon>
        <taxon>Entomophthoromycetes</taxon>
        <taxon>Entomophthorales</taxon>
        <taxon>Ancylistaceae</taxon>
        <taxon>Conidiobolus</taxon>
    </lineage>
</organism>
<reference evidence="11 12" key="1">
    <citation type="journal article" date="2015" name="Genome Biol. Evol.">
        <title>Phylogenomic analyses indicate that early fungi evolved digesting cell walls of algal ancestors of land plants.</title>
        <authorList>
            <person name="Chang Y."/>
            <person name="Wang S."/>
            <person name="Sekimoto S."/>
            <person name="Aerts A.L."/>
            <person name="Choi C."/>
            <person name="Clum A."/>
            <person name="LaButti K.M."/>
            <person name="Lindquist E.A."/>
            <person name="Yee Ngan C."/>
            <person name="Ohm R.A."/>
            <person name="Salamov A.A."/>
            <person name="Grigoriev I.V."/>
            <person name="Spatafora J.W."/>
            <person name="Berbee M.L."/>
        </authorList>
    </citation>
    <scope>NUCLEOTIDE SEQUENCE [LARGE SCALE GENOMIC DNA]</scope>
    <source>
        <strain evidence="11 12">NRRL 28638</strain>
    </source>
</reference>
<dbReference type="Proteomes" id="UP000070444">
    <property type="component" value="Unassembled WGS sequence"/>
</dbReference>
<dbReference type="InterPro" id="IPR022677">
    <property type="entry name" value="NMT_C"/>
</dbReference>
<comment type="similarity">
    <text evidence="1 7">Belongs to the NMT family.</text>
</comment>
<evidence type="ECO:0000313" key="11">
    <source>
        <dbReference type="EMBL" id="KXN70389.1"/>
    </source>
</evidence>
<dbReference type="AlphaFoldDB" id="A0A137P5Y9"/>
<dbReference type="InterPro" id="IPR000903">
    <property type="entry name" value="NMT"/>
</dbReference>
<dbReference type="FunFam" id="3.40.630.170:FF:000003">
    <property type="entry name" value="Glycylpeptide N-tetradecanoyltransferase"/>
    <property type="match status" value="1"/>
</dbReference>
<dbReference type="GO" id="GO:0005829">
    <property type="term" value="C:cytosol"/>
    <property type="evidence" value="ECO:0007669"/>
    <property type="project" value="EnsemblFungi"/>
</dbReference>
<dbReference type="EC" id="2.3.1.97" evidence="2 6"/>
<evidence type="ECO:0000256" key="5">
    <source>
        <dbReference type="ARBA" id="ARBA00023315"/>
    </source>
</evidence>
<sequence>MSPPKKEQDKPRDSQDPGNTEKLRQFLELLNLQAQQNRDNQQQIPAEHKFWKTQPVPQGGNKEVKPGTIEDNKPENLIRKEPYPLPSEFEWCLINVDDEAELKDLYELLNLNYGEDHDEMFRFDYSPEFLRWALQPPGWKEQWHVGIRVAASKKLVAFISAIPMTIFAVDKTMPMVEINFLCVHKKLRNKRFSPVLIKEITRRVHLTGIFQAVYTAGITIPTPIATCPYHHRPLNFPKLIDIKFSYIPNGSTKEQEIEKYKLPDTPTLALRPMEEKDIEQVHDLFNEFTSQFKLGPVFDSKETTRHWHMPLDKVNYSFVVEDENGKIQDFISFYQLNSSVLFHEEHKTLNIAYLNYYCTRRFNATKGPEGQSEEEKVQYKAHITELIKNLLIVANKEKFDVFNCVENLHAAEFLKDLEFRKGDGVLNYYLFNYKTPNLSTEEIGLIML</sequence>
<feature type="region of interest" description="Disordered" evidence="8">
    <location>
        <begin position="53"/>
        <end position="72"/>
    </location>
</feature>
<dbReference type="InterPro" id="IPR022676">
    <property type="entry name" value="NMT_N"/>
</dbReference>
<gene>
    <name evidence="11" type="ORF">CONCODRAFT_39483</name>
</gene>
<dbReference type="OrthoDB" id="60315at2759"/>
<name>A0A137P5Y9_CONC2</name>
<evidence type="ECO:0000259" key="10">
    <source>
        <dbReference type="Pfam" id="PF02799"/>
    </source>
</evidence>
<evidence type="ECO:0000256" key="7">
    <source>
        <dbReference type="RuleBase" id="RU004178"/>
    </source>
</evidence>
<dbReference type="PANTHER" id="PTHR11377">
    <property type="entry name" value="N-MYRISTOYL TRANSFERASE"/>
    <property type="match status" value="1"/>
</dbReference>
<evidence type="ECO:0000313" key="12">
    <source>
        <dbReference type="Proteomes" id="UP000070444"/>
    </source>
</evidence>
<dbReference type="FunFam" id="3.40.630.30:FF:000042">
    <property type="entry name" value="Glycylpeptide N-tetradecanoyltransferase"/>
    <property type="match status" value="1"/>
</dbReference>
<dbReference type="InterPro" id="IPR016181">
    <property type="entry name" value="Acyl_CoA_acyltransferase"/>
</dbReference>
<feature type="domain" description="Glycylpeptide N-tetradecanoyltransferase C-terminal" evidence="10">
    <location>
        <begin position="241"/>
        <end position="439"/>
    </location>
</feature>
<dbReference type="Pfam" id="PF01233">
    <property type="entry name" value="NMT"/>
    <property type="match status" value="1"/>
</dbReference>
<evidence type="ECO:0000256" key="1">
    <source>
        <dbReference type="ARBA" id="ARBA00009469"/>
    </source>
</evidence>
<keyword evidence="5 6" id="KW-0012">Acyltransferase</keyword>
<keyword evidence="4 6" id="KW-0808">Transferase</keyword>
<feature type="region of interest" description="Disordered" evidence="8">
    <location>
        <begin position="1"/>
        <end position="20"/>
    </location>
</feature>
<dbReference type="PROSITE" id="PS00975">
    <property type="entry name" value="NMT_1"/>
    <property type="match status" value="1"/>
</dbReference>
<protein>
    <recommendedName>
        <fullName evidence="3 6">Glycylpeptide N-tetradecanoyltransferase</fullName>
        <ecNumber evidence="2 6">2.3.1.97</ecNumber>
    </recommendedName>
</protein>
<dbReference type="PANTHER" id="PTHR11377:SF5">
    <property type="entry name" value="GLYCYLPEPTIDE N-TETRADECANOYLTRANSFERASE"/>
    <property type="match status" value="1"/>
</dbReference>
<dbReference type="GO" id="GO:0004379">
    <property type="term" value="F:glycylpeptide N-tetradecanoyltransferase activity"/>
    <property type="evidence" value="ECO:0007669"/>
    <property type="project" value="UniProtKB-EC"/>
</dbReference>
<dbReference type="InterPro" id="IPR022678">
    <property type="entry name" value="NMT_CS"/>
</dbReference>
<comment type="function">
    <text evidence="6">Adds a myristoyl group to the N-terminal glycine residue of certain cellular proteins.</text>
</comment>
<feature type="compositionally biased region" description="Basic and acidic residues" evidence="8">
    <location>
        <begin position="62"/>
        <end position="72"/>
    </location>
</feature>
<evidence type="ECO:0000259" key="9">
    <source>
        <dbReference type="Pfam" id="PF01233"/>
    </source>
</evidence>